<evidence type="ECO:0000313" key="1">
    <source>
        <dbReference type="EMBL" id="CAM9454390.1"/>
    </source>
</evidence>
<reference evidence="1" key="2">
    <citation type="submission" date="2025-03" db="EMBL/GenBank/DDBJ databases">
        <authorList>
            <consortium name="ELIXIR-Norway"/>
            <consortium name="Elixir Norway"/>
        </authorList>
    </citation>
    <scope>NUCLEOTIDE SEQUENCE</scope>
</reference>
<dbReference type="EMBL" id="OX596095">
    <property type="protein sequence ID" value="CAM9454390.1"/>
    <property type="molecule type" value="Genomic_DNA"/>
</dbReference>
<proteinExistence type="predicted"/>
<evidence type="ECO:0000313" key="2">
    <source>
        <dbReference type="Proteomes" id="UP001162501"/>
    </source>
</evidence>
<gene>
    <name evidence="1" type="ORF">MRATA1EN22A_LOCUS2730</name>
</gene>
<reference evidence="1" key="1">
    <citation type="submission" date="2023-05" db="EMBL/GenBank/DDBJ databases">
        <authorList>
            <consortium name="ELIXIR-Norway"/>
        </authorList>
    </citation>
    <scope>NUCLEOTIDE SEQUENCE</scope>
</reference>
<accession>A0AC59Y859</accession>
<sequence>MEALLCPGHCRAGPGRSILRLQGTEVAQKLGEKEGQAEGRCPRGLRRGRPGRSLQVEPCRSGRRLALPGLMLGAQVC</sequence>
<organism evidence="1 2">
    <name type="scientific">Rangifer tarandus platyrhynchus</name>
    <name type="common">Svalbard reindeer</name>
    <dbReference type="NCBI Taxonomy" id="3082113"/>
    <lineage>
        <taxon>Eukaryota</taxon>
        <taxon>Metazoa</taxon>
        <taxon>Chordata</taxon>
        <taxon>Craniata</taxon>
        <taxon>Vertebrata</taxon>
        <taxon>Euteleostomi</taxon>
        <taxon>Mammalia</taxon>
        <taxon>Eutheria</taxon>
        <taxon>Laurasiatheria</taxon>
        <taxon>Artiodactyla</taxon>
        <taxon>Ruminantia</taxon>
        <taxon>Pecora</taxon>
        <taxon>Cervidae</taxon>
        <taxon>Odocoileinae</taxon>
        <taxon>Rangifer</taxon>
    </lineage>
</organism>
<dbReference type="Proteomes" id="UP001162501">
    <property type="component" value="Chromosome 11"/>
</dbReference>
<name>A0AC59Y859_RANTA</name>
<protein>
    <submittedName>
        <fullName evidence="1">Uncharacterized protein</fullName>
    </submittedName>
</protein>